<feature type="transmembrane region" description="Helical" evidence="2">
    <location>
        <begin position="161"/>
        <end position="181"/>
    </location>
</feature>
<feature type="compositionally biased region" description="Polar residues" evidence="1">
    <location>
        <begin position="689"/>
        <end position="707"/>
    </location>
</feature>
<keyword evidence="2" id="KW-1133">Transmembrane helix</keyword>
<evidence type="ECO:0000256" key="1">
    <source>
        <dbReference type="SAM" id="MobiDB-lite"/>
    </source>
</evidence>
<feature type="region of interest" description="Disordered" evidence="1">
    <location>
        <begin position="595"/>
        <end position="729"/>
    </location>
</feature>
<reference evidence="3 4" key="1">
    <citation type="submission" date="2016-07" db="EMBL/GenBank/DDBJ databases">
        <title>Pervasive Adenine N6-methylation of Active Genes in Fungi.</title>
        <authorList>
            <consortium name="DOE Joint Genome Institute"/>
            <person name="Mondo S.J."/>
            <person name="Dannebaum R.O."/>
            <person name="Kuo R.C."/>
            <person name="Labutti K."/>
            <person name="Haridas S."/>
            <person name="Kuo A."/>
            <person name="Salamov A."/>
            <person name="Ahrendt S.R."/>
            <person name="Lipzen A."/>
            <person name="Sullivan W."/>
            <person name="Andreopoulos W.B."/>
            <person name="Clum A."/>
            <person name="Lindquist E."/>
            <person name="Daum C."/>
            <person name="Ramamoorthy G.K."/>
            <person name="Gryganskyi A."/>
            <person name="Culley D."/>
            <person name="Magnuson J.K."/>
            <person name="James T.Y."/>
            <person name="O'Malley M.A."/>
            <person name="Stajich J.E."/>
            <person name="Spatafora J.W."/>
            <person name="Visel A."/>
            <person name="Grigoriev I.V."/>
        </authorList>
    </citation>
    <scope>NUCLEOTIDE SEQUENCE [LARGE SCALE GENOMIC DNA]</scope>
    <source>
        <strain evidence="3 4">CBS 115471</strain>
    </source>
</reference>
<name>A0A1Y1Z3U9_9PLEO</name>
<feature type="transmembrane region" description="Helical" evidence="2">
    <location>
        <begin position="244"/>
        <end position="264"/>
    </location>
</feature>
<feature type="transmembrane region" description="Helical" evidence="2">
    <location>
        <begin position="201"/>
        <end position="223"/>
    </location>
</feature>
<proteinExistence type="predicted"/>
<dbReference type="OrthoDB" id="5368516at2759"/>
<evidence type="ECO:0000313" key="4">
    <source>
        <dbReference type="Proteomes" id="UP000193144"/>
    </source>
</evidence>
<feature type="transmembrane region" description="Helical" evidence="2">
    <location>
        <begin position="121"/>
        <end position="141"/>
    </location>
</feature>
<keyword evidence="2" id="KW-0472">Membrane</keyword>
<feature type="transmembrane region" description="Helical" evidence="2">
    <location>
        <begin position="276"/>
        <end position="296"/>
    </location>
</feature>
<feature type="region of interest" description="Disordered" evidence="1">
    <location>
        <begin position="435"/>
        <end position="468"/>
    </location>
</feature>
<feature type="region of interest" description="Disordered" evidence="1">
    <location>
        <begin position="337"/>
        <end position="356"/>
    </location>
</feature>
<dbReference type="STRING" id="1231657.A0A1Y1Z3U9"/>
<protein>
    <submittedName>
        <fullName evidence="3">Uncharacterized protein</fullName>
    </submittedName>
</protein>
<keyword evidence="2" id="KW-0812">Transmembrane</keyword>
<feature type="compositionally biased region" description="Polar residues" evidence="1">
    <location>
        <begin position="543"/>
        <end position="579"/>
    </location>
</feature>
<feature type="compositionally biased region" description="Polar residues" evidence="1">
    <location>
        <begin position="442"/>
        <end position="455"/>
    </location>
</feature>
<feature type="region of interest" description="Disordered" evidence="1">
    <location>
        <begin position="525"/>
        <end position="580"/>
    </location>
</feature>
<organism evidence="3 4">
    <name type="scientific">Clohesyomyces aquaticus</name>
    <dbReference type="NCBI Taxonomy" id="1231657"/>
    <lineage>
        <taxon>Eukaryota</taxon>
        <taxon>Fungi</taxon>
        <taxon>Dikarya</taxon>
        <taxon>Ascomycota</taxon>
        <taxon>Pezizomycotina</taxon>
        <taxon>Dothideomycetes</taxon>
        <taxon>Pleosporomycetidae</taxon>
        <taxon>Pleosporales</taxon>
        <taxon>Lindgomycetaceae</taxon>
        <taxon>Clohesyomyces</taxon>
    </lineage>
</organism>
<comment type="caution">
    <text evidence="3">The sequence shown here is derived from an EMBL/GenBank/DDBJ whole genome shotgun (WGS) entry which is preliminary data.</text>
</comment>
<evidence type="ECO:0000313" key="3">
    <source>
        <dbReference type="EMBL" id="ORY04876.1"/>
    </source>
</evidence>
<keyword evidence="4" id="KW-1185">Reference proteome</keyword>
<dbReference type="AlphaFoldDB" id="A0A1Y1Z3U9"/>
<feature type="transmembrane region" description="Helical" evidence="2">
    <location>
        <begin position="37"/>
        <end position="57"/>
    </location>
</feature>
<sequence>MTLNSTPVHEVPWTAQNQTRALIAKLQLGQVQTLRTMHLTLGAFSLALTLLTVHRIISDARKVAAVKVPLRKQRFSLLQSVHPAETFPLALACGAVIQQALFVAVQSTSLHSVLSRSCRGLAMVTFPAIFLVGYVTLVFGIEMAIRAFGYERFAPRGKWSVTTCMASISLLTILTWLPTVIWPMFNRCFGSLIWFPMRYELFAIVILSVLCFFFLLLAALISIQLMRTPNIDPNERIAASRMCYYLLLAAFVYVLVLPVEIQAHRRDFWNTLTTSRIAEISLFSSGILISFVHLFLRVNATRMVIKPVGDGPSAPKTKRPRIRFFGPSDLEMNISGPLALQGGRRPDSRQGLIEVGPEKNRYEFDPEYFTRPEKFAPLSPGSLKSQGPIDPSKWPLPPDPVQTGYFAELKDGTTGLHKRSKSSYSLFPTRAEDVPRLPPTVYSPQKASAGKSSNLAVRRQTRRSSLGDAKSVTDVGEAFNWLAAPPPLFTGRHRREESTASSATVQIGLRFSVAPASIAAANCTNHTRAVSPPMPRIRRDNSDSSSESLGLPIQSPSAKTSDTTLGLPIQSPSAQSSHSDILRDDASAFTFPSPQARALSPAAGKTPPFPVNAKDKDKEILSPGTFLKAARDKVLPPTPLTSSTYTGASPPYSGPPPSTQPVPPPAKATPAGILSGLRMNPVSPASPPRSATGTRSPNGTRSPTARSPTARIPLGAGTMARSPPPNGWI</sequence>
<accession>A0A1Y1Z3U9</accession>
<evidence type="ECO:0000256" key="2">
    <source>
        <dbReference type="SAM" id="Phobius"/>
    </source>
</evidence>
<dbReference type="Proteomes" id="UP000193144">
    <property type="component" value="Unassembled WGS sequence"/>
</dbReference>
<feature type="compositionally biased region" description="Pro residues" evidence="1">
    <location>
        <begin position="652"/>
        <end position="667"/>
    </location>
</feature>
<dbReference type="EMBL" id="MCFA01000131">
    <property type="protein sequence ID" value="ORY04876.1"/>
    <property type="molecule type" value="Genomic_DNA"/>
</dbReference>
<gene>
    <name evidence="3" type="ORF">BCR34DRAFT_491200</name>
</gene>